<feature type="transmembrane region" description="Helical" evidence="2">
    <location>
        <begin position="72"/>
        <end position="89"/>
    </location>
</feature>
<feature type="compositionally biased region" description="Polar residues" evidence="1">
    <location>
        <begin position="518"/>
        <end position="527"/>
    </location>
</feature>
<organism evidence="4 5">
    <name type="scientific">Fistulina hepatica ATCC 64428</name>
    <dbReference type="NCBI Taxonomy" id="1128425"/>
    <lineage>
        <taxon>Eukaryota</taxon>
        <taxon>Fungi</taxon>
        <taxon>Dikarya</taxon>
        <taxon>Basidiomycota</taxon>
        <taxon>Agaricomycotina</taxon>
        <taxon>Agaricomycetes</taxon>
        <taxon>Agaricomycetidae</taxon>
        <taxon>Agaricales</taxon>
        <taxon>Fistulinaceae</taxon>
        <taxon>Fistulina</taxon>
    </lineage>
</organism>
<keyword evidence="5" id="KW-1185">Reference proteome</keyword>
<evidence type="ECO:0000256" key="3">
    <source>
        <dbReference type="SAM" id="SignalP"/>
    </source>
</evidence>
<name>A0A0D7AQY6_9AGAR</name>
<dbReference type="Proteomes" id="UP000054144">
    <property type="component" value="Unassembled WGS sequence"/>
</dbReference>
<dbReference type="InterPro" id="IPR001499">
    <property type="entry name" value="GPCR_STE3"/>
</dbReference>
<feature type="transmembrane region" description="Helical" evidence="2">
    <location>
        <begin position="223"/>
        <end position="246"/>
    </location>
</feature>
<proteinExistence type="predicted"/>
<keyword evidence="2" id="KW-0472">Membrane</keyword>
<evidence type="ECO:0000256" key="2">
    <source>
        <dbReference type="SAM" id="Phobius"/>
    </source>
</evidence>
<feature type="transmembrane region" description="Helical" evidence="2">
    <location>
        <begin position="31"/>
        <end position="51"/>
    </location>
</feature>
<evidence type="ECO:0000313" key="5">
    <source>
        <dbReference type="Proteomes" id="UP000054144"/>
    </source>
</evidence>
<evidence type="ECO:0000256" key="1">
    <source>
        <dbReference type="SAM" id="MobiDB-lite"/>
    </source>
</evidence>
<feature type="chain" id="PRO_5002316499" description="STE3-domain-containing protein" evidence="3">
    <location>
        <begin position="21"/>
        <end position="614"/>
    </location>
</feature>
<accession>A0A0D7AQY6</accession>
<dbReference type="OrthoDB" id="2874149at2759"/>
<dbReference type="GO" id="GO:0004932">
    <property type="term" value="F:mating-type factor pheromone receptor activity"/>
    <property type="evidence" value="ECO:0007669"/>
    <property type="project" value="InterPro"/>
</dbReference>
<feature type="compositionally biased region" description="Low complexity" evidence="1">
    <location>
        <begin position="507"/>
        <end position="517"/>
    </location>
</feature>
<dbReference type="EMBL" id="KN881627">
    <property type="protein sequence ID" value="KIY53203.1"/>
    <property type="molecule type" value="Genomic_DNA"/>
</dbReference>
<feature type="transmembrane region" description="Helical" evidence="2">
    <location>
        <begin position="161"/>
        <end position="182"/>
    </location>
</feature>
<keyword evidence="2" id="KW-0812">Transmembrane</keyword>
<keyword evidence="2" id="KW-1133">Transmembrane helix</keyword>
<feature type="signal peptide" evidence="3">
    <location>
        <begin position="1"/>
        <end position="20"/>
    </location>
</feature>
<sequence>MVIWGLLASLFSSVLLPGLASAPHCNFPIINVLSWTAIVGLIYFVNAVVWLNSYADLSPIWSLISAHIIKGYTMAVAAGVFATVHRLYYPSRVFKENLSNRKLKLAWEIVFDGLLCNGPPIMQVFLSCVGQQLTAYVFIQPRKYDILEGFGPWLPSADLNIRIPIEIVPLFLFFALTMVFAVSDLTTDAVLCIINRSTHDTVPDQYVVLKGKVSANLNRYNRMLACCILVGWFCIIINAVNLMIMMMSGMTAYTSLADVRSDYGVGLFSTDEIAASYDPSIFVERWLPPVTSVAFFFALFGEAPLWRPWIRAGRSMKAACQLDGLRTPSVKWGGFDLTWWRAESISDLDKVDEPADARPLPLFASPIRTHSMRTMQRMKPSKSCSPSPCPDRPTMPTFPGYVHLRRETRRISVPVSVRSDGHHFSIPVSTRGKADGVVFVPEDLGLSPLPSPVSLAAPSVFSLAQPPKPPACRPLQIRKRAGENSGMPTHSDDQHVVELGTKKCASSSTLSKQTLSSPQGKASSKTLLHSVSHSTLAPSSSSTLVASSSADSVSFSSKGRTVPRALFRRTFEAARMYCVRRSATAPGSSSAVARDEDAEFVEIPLEPFSRPDIV</sequence>
<feature type="region of interest" description="Disordered" evidence="1">
    <location>
        <begin position="507"/>
        <end position="527"/>
    </location>
</feature>
<evidence type="ECO:0008006" key="6">
    <source>
        <dbReference type="Google" id="ProtNLM"/>
    </source>
</evidence>
<dbReference type="GO" id="GO:0016020">
    <property type="term" value="C:membrane"/>
    <property type="evidence" value="ECO:0007669"/>
    <property type="project" value="InterPro"/>
</dbReference>
<evidence type="ECO:0000313" key="4">
    <source>
        <dbReference type="EMBL" id="KIY53203.1"/>
    </source>
</evidence>
<protein>
    <recommendedName>
        <fullName evidence="6">STE3-domain-containing protein</fullName>
    </recommendedName>
</protein>
<dbReference type="AlphaFoldDB" id="A0A0D7AQY6"/>
<reference evidence="4 5" key="1">
    <citation type="journal article" date="2015" name="Fungal Genet. Biol.">
        <title>Evolution of novel wood decay mechanisms in Agaricales revealed by the genome sequences of Fistulina hepatica and Cylindrobasidium torrendii.</title>
        <authorList>
            <person name="Floudas D."/>
            <person name="Held B.W."/>
            <person name="Riley R."/>
            <person name="Nagy L.G."/>
            <person name="Koehler G."/>
            <person name="Ransdell A.S."/>
            <person name="Younus H."/>
            <person name="Chow J."/>
            <person name="Chiniquy J."/>
            <person name="Lipzen A."/>
            <person name="Tritt A."/>
            <person name="Sun H."/>
            <person name="Haridas S."/>
            <person name="LaButti K."/>
            <person name="Ohm R.A."/>
            <person name="Kues U."/>
            <person name="Blanchette R.A."/>
            <person name="Grigoriev I.V."/>
            <person name="Minto R.E."/>
            <person name="Hibbett D.S."/>
        </authorList>
    </citation>
    <scope>NUCLEOTIDE SEQUENCE [LARGE SCALE GENOMIC DNA]</scope>
    <source>
        <strain evidence="4 5">ATCC 64428</strain>
    </source>
</reference>
<gene>
    <name evidence="4" type="ORF">FISHEDRAFT_55292</name>
</gene>
<keyword evidence="3" id="KW-0732">Signal</keyword>
<dbReference type="Pfam" id="PF02076">
    <property type="entry name" value="STE3"/>
    <property type="match status" value="1"/>
</dbReference>